<evidence type="ECO:0000259" key="4">
    <source>
        <dbReference type="PROSITE" id="PS50887"/>
    </source>
</evidence>
<protein>
    <submittedName>
        <fullName evidence="5">Diguanylate cyclase</fullName>
    </submittedName>
</protein>
<dbReference type="InterPro" id="IPR000700">
    <property type="entry name" value="PAS-assoc_C"/>
</dbReference>
<dbReference type="InterPro" id="IPR001610">
    <property type="entry name" value="PAC"/>
</dbReference>
<dbReference type="Proteomes" id="UP000664405">
    <property type="component" value="Unassembled WGS sequence"/>
</dbReference>
<dbReference type="NCBIfam" id="TIGR00229">
    <property type="entry name" value="sensory_box"/>
    <property type="match status" value="2"/>
</dbReference>
<dbReference type="InterPro" id="IPR000014">
    <property type="entry name" value="PAS"/>
</dbReference>
<evidence type="ECO:0000313" key="5">
    <source>
        <dbReference type="EMBL" id="MBN8196343.1"/>
    </source>
</evidence>
<dbReference type="PROSITE" id="PS50887">
    <property type="entry name" value="GGDEF"/>
    <property type="match status" value="1"/>
</dbReference>
<dbReference type="InterPro" id="IPR013767">
    <property type="entry name" value="PAS_fold"/>
</dbReference>
<dbReference type="Gene3D" id="3.30.450.20">
    <property type="entry name" value="PAS domain"/>
    <property type="match status" value="2"/>
</dbReference>
<dbReference type="AlphaFoldDB" id="A0A8I1SIT1"/>
<dbReference type="PROSITE" id="PS50112">
    <property type="entry name" value="PAS"/>
    <property type="match status" value="2"/>
</dbReference>
<evidence type="ECO:0000313" key="6">
    <source>
        <dbReference type="Proteomes" id="UP000664405"/>
    </source>
</evidence>
<accession>A0A8I1SIT1</accession>
<organism evidence="5 6">
    <name type="scientific">Thalassospira povalilytica</name>
    <dbReference type="NCBI Taxonomy" id="732237"/>
    <lineage>
        <taxon>Bacteria</taxon>
        <taxon>Pseudomonadati</taxon>
        <taxon>Pseudomonadota</taxon>
        <taxon>Alphaproteobacteria</taxon>
        <taxon>Rhodospirillales</taxon>
        <taxon>Thalassospiraceae</taxon>
        <taxon>Thalassospira</taxon>
    </lineage>
</organism>
<dbReference type="InterPro" id="IPR035965">
    <property type="entry name" value="PAS-like_dom_sf"/>
</dbReference>
<dbReference type="Gene3D" id="3.30.70.270">
    <property type="match status" value="1"/>
</dbReference>
<dbReference type="SMART" id="SM00267">
    <property type="entry name" value="GGDEF"/>
    <property type="match status" value="1"/>
</dbReference>
<dbReference type="InterPro" id="IPR043128">
    <property type="entry name" value="Rev_trsase/Diguanyl_cyclase"/>
</dbReference>
<dbReference type="PROSITE" id="PS50113">
    <property type="entry name" value="PAC"/>
    <property type="match status" value="1"/>
</dbReference>
<dbReference type="SMART" id="SM00091">
    <property type="entry name" value="PAS"/>
    <property type="match status" value="2"/>
</dbReference>
<evidence type="ECO:0000259" key="3">
    <source>
        <dbReference type="PROSITE" id="PS50113"/>
    </source>
</evidence>
<dbReference type="InterPro" id="IPR000160">
    <property type="entry name" value="GGDEF_dom"/>
</dbReference>
<feature type="domain" description="GGDEF" evidence="4">
    <location>
        <begin position="330"/>
        <end position="465"/>
    </location>
</feature>
<dbReference type="Pfam" id="PF00990">
    <property type="entry name" value="GGDEF"/>
    <property type="match status" value="1"/>
</dbReference>
<dbReference type="FunFam" id="3.30.70.270:FF:000001">
    <property type="entry name" value="Diguanylate cyclase domain protein"/>
    <property type="match status" value="1"/>
</dbReference>
<dbReference type="SMART" id="SM00086">
    <property type="entry name" value="PAC"/>
    <property type="match status" value="1"/>
</dbReference>
<evidence type="ECO:0000256" key="1">
    <source>
        <dbReference type="SAM" id="Coils"/>
    </source>
</evidence>
<gene>
    <name evidence="5" type="ORF">JF547_07665</name>
</gene>
<dbReference type="SUPFAM" id="SSF55785">
    <property type="entry name" value="PYP-like sensor domain (PAS domain)"/>
    <property type="match status" value="2"/>
</dbReference>
<feature type="domain" description="PAC" evidence="3">
    <location>
        <begin position="212"/>
        <end position="266"/>
    </location>
</feature>
<dbReference type="PANTHER" id="PTHR46663:SF3">
    <property type="entry name" value="SLL0267 PROTEIN"/>
    <property type="match status" value="1"/>
</dbReference>
<keyword evidence="1" id="KW-0175">Coiled coil</keyword>
<sequence length="465" mass="53187">MKIDFNELNLKTLLDNSIVGVVIHDWDTSIVYANPRAMDLLEMSYDHLIGKTSYDPQWHFVDEQHRRLMVYEYPVNRVRKTNTTMVNEVFGKVNEETGDVRWFLVNAYVERQPNLPDGKGFIVVSFNDITDRQNLFSYEHILEHAGDVVIVTEADPIEAPFGPKIVYVNKAFEKLTGYSRDEVIGETPRILQGQLTDIEACRRISRALHEKTNIRETLLNYSKTGKPYWLDMSIMPLFGRNGQVTHFAAIEHDVTESVFNAQQLERRNAELRQIKDSLNKLVQEKTRQLREANMKLEQLAYYDALTGVPNRRSFTDQLQKMFGFCVRNSYPLLVGIFDIDDFKYVNDTHGHGVGDEVLVQLARAVDDQFRIEDVFGRIGGEEFAFASIVKERKAADILCARVLSNARSCRVELADGQHVSITVSLGACFVVPSNGIDTDKVMQVADRDLYEAKRSGKNRFVISQC</sequence>
<feature type="coiled-coil region" evidence="1">
    <location>
        <begin position="261"/>
        <end position="299"/>
    </location>
</feature>
<dbReference type="EMBL" id="JAEKJW010000001">
    <property type="protein sequence ID" value="MBN8196343.1"/>
    <property type="molecule type" value="Genomic_DNA"/>
</dbReference>
<feature type="domain" description="PAS" evidence="2">
    <location>
        <begin position="134"/>
        <end position="187"/>
    </location>
</feature>
<feature type="domain" description="PAS" evidence="2">
    <location>
        <begin position="6"/>
        <end position="52"/>
    </location>
</feature>
<dbReference type="PANTHER" id="PTHR46663">
    <property type="entry name" value="DIGUANYLATE CYCLASE DGCT-RELATED"/>
    <property type="match status" value="1"/>
</dbReference>
<name>A0A8I1SIT1_9PROT</name>
<dbReference type="GO" id="GO:0003824">
    <property type="term" value="F:catalytic activity"/>
    <property type="evidence" value="ECO:0007669"/>
    <property type="project" value="UniProtKB-ARBA"/>
</dbReference>
<evidence type="ECO:0000259" key="2">
    <source>
        <dbReference type="PROSITE" id="PS50112"/>
    </source>
</evidence>
<dbReference type="CDD" id="cd00130">
    <property type="entry name" value="PAS"/>
    <property type="match status" value="2"/>
</dbReference>
<dbReference type="Pfam" id="PF00989">
    <property type="entry name" value="PAS"/>
    <property type="match status" value="1"/>
</dbReference>
<dbReference type="InterPro" id="IPR052163">
    <property type="entry name" value="DGC-Regulatory_Protein"/>
</dbReference>
<dbReference type="NCBIfam" id="TIGR00254">
    <property type="entry name" value="GGDEF"/>
    <property type="match status" value="1"/>
</dbReference>
<dbReference type="CDD" id="cd01949">
    <property type="entry name" value="GGDEF"/>
    <property type="match status" value="1"/>
</dbReference>
<dbReference type="GO" id="GO:0006355">
    <property type="term" value="P:regulation of DNA-templated transcription"/>
    <property type="evidence" value="ECO:0007669"/>
    <property type="project" value="InterPro"/>
</dbReference>
<comment type="caution">
    <text evidence="5">The sequence shown here is derived from an EMBL/GenBank/DDBJ whole genome shotgun (WGS) entry which is preliminary data.</text>
</comment>
<dbReference type="RefSeq" id="WP_068519660.1">
    <property type="nucleotide sequence ID" value="NZ_JAEKJW010000001.1"/>
</dbReference>
<dbReference type="SUPFAM" id="SSF55073">
    <property type="entry name" value="Nucleotide cyclase"/>
    <property type="match status" value="1"/>
</dbReference>
<dbReference type="InterPro" id="IPR029787">
    <property type="entry name" value="Nucleotide_cyclase"/>
</dbReference>
<dbReference type="Pfam" id="PF13426">
    <property type="entry name" value="PAS_9"/>
    <property type="match status" value="1"/>
</dbReference>
<reference evidence="5" key="1">
    <citation type="submission" date="2020-12" db="EMBL/GenBank/DDBJ databases">
        <title>Oil enriched cultivation method for isolating marine PHA-producing bacteria.</title>
        <authorList>
            <person name="Zheng W."/>
            <person name="Yu S."/>
            <person name="Huang Y."/>
        </authorList>
    </citation>
    <scope>NUCLEOTIDE SEQUENCE</scope>
    <source>
        <strain evidence="5">SY-2-3</strain>
    </source>
</reference>
<proteinExistence type="predicted"/>